<proteinExistence type="predicted"/>
<keyword evidence="2" id="KW-1185">Reference proteome</keyword>
<gene>
    <name evidence="1" type="ORF">CYMTET_46200</name>
</gene>
<reference evidence="1 2" key="1">
    <citation type="journal article" date="2015" name="Genome Biol. Evol.">
        <title>Comparative Genomics of a Bacterivorous Green Alga Reveals Evolutionary Causalities and Consequences of Phago-Mixotrophic Mode of Nutrition.</title>
        <authorList>
            <person name="Burns J.A."/>
            <person name="Paasch A."/>
            <person name="Narechania A."/>
            <person name="Kim E."/>
        </authorList>
    </citation>
    <scope>NUCLEOTIDE SEQUENCE [LARGE SCALE GENOMIC DNA]</scope>
    <source>
        <strain evidence="1 2">PLY_AMNH</strain>
    </source>
</reference>
<feature type="non-terminal residue" evidence="1">
    <location>
        <position position="1"/>
    </location>
</feature>
<name>A0AAE0EXU4_9CHLO</name>
<sequence>SSQFRVLDLNMRRPLQNRVTPWGDLVADPVRYQVPTAVFGNRGCLHNQDKQVVRNFKSESWLACELVVSRNRPVQRDDNRAFNGRKRVVMTPGHYTELFFLDGYVALASGHRPCACCKRKEFNAFMALWARVHPSRERWRAAAIDKQLHSERLSEDRSKHTFRAALSELPDGTFVTLSGDEKDAWLLWKGTLHLWSHNGYHKHQSVTRAADSDVSVLTPRSLVDVLKAGYDAGMPHHSVCYDFPEINS</sequence>
<comment type="caution">
    <text evidence="1">The sequence shown here is derived from an EMBL/GenBank/DDBJ whole genome shotgun (WGS) entry which is preliminary data.</text>
</comment>
<dbReference type="EMBL" id="LGRX02032171">
    <property type="protein sequence ID" value="KAK3244177.1"/>
    <property type="molecule type" value="Genomic_DNA"/>
</dbReference>
<dbReference type="Proteomes" id="UP001190700">
    <property type="component" value="Unassembled WGS sequence"/>
</dbReference>
<organism evidence="1 2">
    <name type="scientific">Cymbomonas tetramitiformis</name>
    <dbReference type="NCBI Taxonomy" id="36881"/>
    <lineage>
        <taxon>Eukaryota</taxon>
        <taxon>Viridiplantae</taxon>
        <taxon>Chlorophyta</taxon>
        <taxon>Pyramimonadophyceae</taxon>
        <taxon>Pyramimonadales</taxon>
        <taxon>Pyramimonadaceae</taxon>
        <taxon>Cymbomonas</taxon>
    </lineage>
</organism>
<protein>
    <submittedName>
        <fullName evidence="1">Uncharacterized protein</fullName>
    </submittedName>
</protein>
<accession>A0AAE0EXU4</accession>
<evidence type="ECO:0000313" key="1">
    <source>
        <dbReference type="EMBL" id="KAK3244177.1"/>
    </source>
</evidence>
<evidence type="ECO:0000313" key="2">
    <source>
        <dbReference type="Proteomes" id="UP001190700"/>
    </source>
</evidence>
<dbReference type="AlphaFoldDB" id="A0AAE0EXU4"/>